<evidence type="ECO:0000313" key="1">
    <source>
        <dbReference type="EMBL" id="MBK1865066.1"/>
    </source>
</evidence>
<dbReference type="Proteomes" id="UP000616151">
    <property type="component" value="Unassembled WGS sequence"/>
</dbReference>
<evidence type="ECO:0000313" key="2">
    <source>
        <dbReference type="Proteomes" id="UP000616151"/>
    </source>
</evidence>
<organism evidence="1 2">
    <name type="scientific">Taklimakanibacter albus</name>
    <dbReference type="NCBI Taxonomy" id="2800327"/>
    <lineage>
        <taxon>Bacteria</taxon>
        <taxon>Pseudomonadati</taxon>
        <taxon>Pseudomonadota</taxon>
        <taxon>Alphaproteobacteria</taxon>
        <taxon>Hyphomicrobiales</taxon>
        <taxon>Aestuariivirgaceae</taxon>
        <taxon>Taklimakanibacter</taxon>
    </lineage>
</organism>
<protein>
    <submittedName>
        <fullName evidence="1">Phosphoribosyl-AMP cyclohydrolase</fullName>
        <ecNumber evidence="1">3.5.4.19</ecNumber>
    </submittedName>
</protein>
<reference evidence="1" key="1">
    <citation type="submission" date="2021-01" db="EMBL/GenBank/DDBJ databases">
        <authorList>
            <person name="Sun Q."/>
        </authorList>
    </citation>
    <scope>NUCLEOTIDE SEQUENCE</scope>
    <source>
        <strain evidence="1">YIM B02566</strain>
    </source>
</reference>
<proteinExistence type="predicted"/>
<dbReference type="EMBL" id="JAENHL010000004">
    <property type="protein sequence ID" value="MBK1865066.1"/>
    <property type="molecule type" value="Genomic_DNA"/>
</dbReference>
<keyword evidence="1" id="KW-0378">Hydrolase</keyword>
<comment type="caution">
    <text evidence="1">The sequence shown here is derived from an EMBL/GenBank/DDBJ whole genome shotgun (WGS) entry which is preliminary data.</text>
</comment>
<gene>
    <name evidence="1" type="primary">hisI</name>
    <name evidence="1" type="ORF">JHL16_01780</name>
</gene>
<keyword evidence="2" id="KW-1185">Reference proteome</keyword>
<sequence length="125" mass="13799">MSKGDEESTVFAPRYDDKGLIPAIVTDAKDGAVVMLAYMNAEALRLTLETGEAHYWSRSRGELWRKGATSGDTQKVVDLRLDCDQDTVLVSVAMAGRGVACHTGRHSCFYRRVKPSSQGYELEII</sequence>
<accession>A0ACC5QXF2</accession>
<name>A0ACC5QXF2_9HYPH</name>
<dbReference type="EC" id="3.5.4.19" evidence="1"/>